<evidence type="ECO:0000313" key="4">
    <source>
        <dbReference type="EMBL" id="PJF47634.1"/>
    </source>
</evidence>
<reference evidence="4 5" key="1">
    <citation type="submission" date="2017-11" db="EMBL/GenBank/DDBJ databases">
        <title>Evolution of Phototrophy in the Chloroflexi Phylum Driven by Horizontal Gene Transfer.</title>
        <authorList>
            <person name="Ward L.M."/>
            <person name="Hemp J."/>
            <person name="Shih P.M."/>
            <person name="Mcglynn S.E."/>
            <person name="Fischer W."/>
        </authorList>
    </citation>
    <scope>NUCLEOTIDE SEQUENCE [LARGE SCALE GENOMIC DNA]</scope>
    <source>
        <strain evidence="4">JP3_7</strain>
    </source>
</reference>
<evidence type="ECO:0000256" key="2">
    <source>
        <dbReference type="SAM" id="SignalP"/>
    </source>
</evidence>
<feature type="domain" description="SH3b" evidence="3">
    <location>
        <begin position="362"/>
        <end position="430"/>
    </location>
</feature>
<gene>
    <name evidence="4" type="ORF">CUN48_07675</name>
</gene>
<dbReference type="PANTHER" id="PTHR34408">
    <property type="entry name" value="FAMILY PROTEIN, PUTATIVE-RELATED"/>
    <property type="match status" value="1"/>
</dbReference>
<feature type="domain" description="SH3b" evidence="3">
    <location>
        <begin position="275"/>
        <end position="341"/>
    </location>
</feature>
<dbReference type="PANTHER" id="PTHR34408:SF1">
    <property type="entry name" value="GLYCOSYL HYDROLASE FAMILY 19 DOMAIN-CONTAINING PROTEIN HI_1415"/>
    <property type="match status" value="1"/>
</dbReference>
<evidence type="ECO:0000259" key="3">
    <source>
        <dbReference type="SMART" id="SM00287"/>
    </source>
</evidence>
<keyword evidence="2" id="KW-0732">Signal</keyword>
<dbReference type="InterPro" id="IPR052354">
    <property type="entry name" value="Cell_Wall_Dynamics_Protein"/>
</dbReference>
<dbReference type="AlphaFoldDB" id="A0A2M8QCW2"/>
<organism evidence="4 5">
    <name type="scientific">Candidatus Thermofonsia Clade 3 bacterium</name>
    <dbReference type="NCBI Taxonomy" id="2364212"/>
    <lineage>
        <taxon>Bacteria</taxon>
        <taxon>Bacillati</taxon>
        <taxon>Chloroflexota</taxon>
        <taxon>Candidatus Thermofontia</taxon>
        <taxon>Candidatus Thermofonsia Clade 3</taxon>
    </lineage>
</organism>
<feature type="chain" id="PRO_5014747424" description="SH3b domain-containing protein" evidence="2">
    <location>
        <begin position="40"/>
        <end position="439"/>
    </location>
</feature>
<proteinExistence type="predicted"/>
<name>A0A2M8QCW2_9CHLR</name>
<dbReference type="Gene3D" id="2.30.30.40">
    <property type="entry name" value="SH3 Domains"/>
    <property type="match status" value="2"/>
</dbReference>
<protein>
    <recommendedName>
        <fullName evidence="3">SH3b domain-containing protein</fullName>
    </recommendedName>
</protein>
<dbReference type="Pfam" id="PF08239">
    <property type="entry name" value="SH3_3"/>
    <property type="match status" value="2"/>
</dbReference>
<dbReference type="EMBL" id="PGTN01000040">
    <property type="protein sequence ID" value="PJF47634.1"/>
    <property type="molecule type" value="Genomic_DNA"/>
</dbReference>
<dbReference type="Proteomes" id="UP000230790">
    <property type="component" value="Unassembled WGS sequence"/>
</dbReference>
<sequence length="439" mass="46135">MVGAKLLRWPGGARAVRYALHAVLCAAALVVPVPGAAHAQSGGPNLLKNPGFDWPAQTNGDVCAPGWSKDNAITPHEWTAFWTCKSGEELNQDLVNRAPEFRVMTVDIAADRVRSYPTSASFFTYRSINRSAGLYQIVRGLTPGTRLRFSVWVNLLTTNSDVLPLHSSRQPGGLQARACIHTTGFVALTPNLNDPAVVCSIWMRPYDTWGELVVEATAASDAVAVIIDTTAEYPVIHNDVHVDDASLVVIGNAPAPQQPAAPAGAPPPAGSGAAAPGVVVKTPTANVRAAPTLNSTILASAPQGTTFTVRAYTADRQWWQIEFSRAQDGLAYIHHSVVTPNAAAQAALGGHAAAASQPTSPAQVVVNTGGSRLNIRATPSLKAPILGRAQNGASLEVKGISPDKQWWQIAYAGGTDGTAWVMAQYVVPNPAARQLAGLP</sequence>
<feature type="region of interest" description="Disordered" evidence="1">
    <location>
        <begin position="256"/>
        <end position="276"/>
    </location>
</feature>
<accession>A0A2M8QCW2</accession>
<comment type="caution">
    <text evidence="4">The sequence shown here is derived from an EMBL/GenBank/DDBJ whole genome shotgun (WGS) entry which is preliminary data.</text>
</comment>
<feature type="signal peptide" evidence="2">
    <location>
        <begin position="1"/>
        <end position="39"/>
    </location>
</feature>
<evidence type="ECO:0000256" key="1">
    <source>
        <dbReference type="SAM" id="MobiDB-lite"/>
    </source>
</evidence>
<dbReference type="InterPro" id="IPR003646">
    <property type="entry name" value="SH3-like_bac-type"/>
</dbReference>
<evidence type="ECO:0000313" key="5">
    <source>
        <dbReference type="Proteomes" id="UP000230790"/>
    </source>
</evidence>
<feature type="compositionally biased region" description="Pro residues" evidence="1">
    <location>
        <begin position="256"/>
        <end position="269"/>
    </location>
</feature>
<dbReference type="SMART" id="SM00287">
    <property type="entry name" value="SH3b"/>
    <property type="match status" value="2"/>
</dbReference>